<feature type="compositionally biased region" description="Acidic residues" evidence="16">
    <location>
        <begin position="259"/>
        <end position="270"/>
    </location>
</feature>
<dbReference type="EnsemblMetazoa" id="LLOJ008262-RA">
    <property type="protein sequence ID" value="LLOJ008262-PA"/>
    <property type="gene ID" value="LLOJ008262"/>
</dbReference>
<feature type="region of interest" description="Disordered" evidence="16">
    <location>
        <begin position="579"/>
        <end position="600"/>
    </location>
</feature>
<evidence type="ECO:0000256" key="8">
    <source>
        <dbReference type="ARBA" id="ARBA00022737"/>
    </source>
</evidence>
<protein>
    <submittedName>
        <fullName evidence="20">Putative fibrillin</fullName>
    </submittedName>
</protein>
<dbReference type="VEuPathDB" id="VectorBase:LLOJ008262"/>
<evidence type="ECO:0000256" key="4">
    <source>
        <dbReference type="ARBA" id="ARBA00022536"/>
    </source>
</evidence>
<keyword evidence="8" id="KW-0677">Repeat</keyword>
<dbReference type="Pfam" id="PF14670">
    <property type="entry name" value="FXa_inhibition"/>
    <property type="match status" value="2"/>
</dbReference>
<feature type="domain" description="Sushi" evidence="19">
    <location>
        <begin position="16"/>
        <end position="76"/>
    </location>
</feature>
<dbReference type="CDD" id="cd00054">
    <property type="entry name" value="EGF_CA"/>
    <property type="match status" value="3"/>
</dbReference>
<feature type="compositionally biased region" description="Acidic residues" evidence="16">
    <location>
        <begin position="485"/>
        <end position="495"/>
    </location>
</feature>
<feature type="compositionally biased region" description="Basic and acidic residues" evidence="16">
    <location>
        <begin position="465"/>
        <end position="484"/>
    </location>
</feature>
<dbReference type="InterPro" id="IPR001881">
    <property type="entry name" value="EGF-like_Ca-bd_dom"/>
</dbReference>
<evidence type="ECO:0000256" key="5">
    <source>
        <dbReference type="ARBA" id="ARBA00022583"/>
    </source>
</evidence>
<dbReference type="EMBL" id="AJWK01027858">
    <property type="status" value="NOT_ANNOTATED_CDS"/>
    <property type="molecule type" value="Genomic_DNA"/>
</dbReference>
<comment type="caution">
    <text evidence="14">Lacks conserved residue(s) required for the propagation of feature annotation.</text>
</comment>
<dbReference type="SMART" id="SM00032">
    <property type="entry name" value="CCP"/>
    <property type="match status" value="4"/>
</dbReference>
<dbReference type="PROSITE" id="PS50026">
    <property type="entry name" value="EGF_3"/>
    <property type="match status" value="3"/>
</dbReference>
<keyword evidence="12" id="KW-0675">Receptor</keyword>
<evidence type="ECO:0000256" key="10">
    <source>
        <dbReference type="ARBA" id="ARBA00023136"/>
    </source>
</evidence>
<dbReference type="GO" id="GO:0006897">
    <property type="term" value="P:endocytosis"/>
    <property type="evidence" value="ECO:0007669"/>
    <property type="project" value="UniProtKB-KW"/>
</dbReference>
<evidence type="ECO:0000256" key="1">
    <source>
        <dbReference type="ARBA" id="ARBA00004479"/>
    </source>
</evidence>
<feature type="region of interest" description="Disordered" evidence="16">
    <location>
        <begin position="452"/>
        <end position="495"/>
    </location>
</feature>
<dbReference type="InterPro" id="IPR000152">
    <property type="entry name" value="EGF-type_Asp/Asn_hydroxyl_site"/>
</dbReference>
<keyword evidence="22" id="KW-1185">Reference proteome</keyword>
<dbReference type="Pfam" id="PF02494">
    <property type="entry name" value="HYR"/>
    <property type="match status" value="1"/>
</dbReference>
<dbReference type="InterPro" id="IPR026823">
    <property type="entry name" value="cEGF"/>
</dbReference>
<keyword evidence="3" id="KW-0964">Secreted</keyword>
<dbReference type="InterPro" id="IPR018097">
    <property type="entry name" value="EGF_Ca-bd_CS"/>
</dbReference>
<dbReference type="InterPro" id="IPR000742">
    <property type="entry name" value="EGF"/>
</dbReference>
<dbReference type="FunFam" id="2.10.25.10:FF:000119">
    <property type="entry name" value="vitamin K-dependent protein S"/>
    <property type="match status" value="1"/>
</dbReference>
<dbReference type="SMART" id="SM00179">
    <property type="entry name" value="EGF_CA"/>
    <property type="match status" value="10"/>
</dbReference>
<dbReference type="FunFam" id="2.10.25.10:FF:000009">
    <property type="entry name" value="Low-density lipoprotein receptor isoform 1"/>
    <property type="match status" value="1"/>
</dbReference>
<dbReference type="InterPro" id="IPR000436">
    <property type="entry name" value="Sushi_SCR_CCP_dom"/>
</dbReference>
<dbReference type="EMBL" id="AJWK01027860">
    <property type="status" value="NOT_ANNOTATED_CDS"/>
    <property type="molecule type" value="Genomic_DNA"/>
</dbReference>
<dbReference type="GO" id="GO:0005576">
    <property type="term" value="C:extracellular region"/>
    <property type="evidence" value="ECO:0007669"/>
    <property type="project" value="UniProtKB-SubCell"/>
</dbReference>
<evidence type="ECO:0000256" key="6">
    <source>
        <dbReference type="ARBA" id="ARBA00022692"/>
    </source>
</evidence>
<evidence type="ECO:0000259" key="18">
    <source>
        <dbReference type="PROSITE" id="PS50825"/>
    </source>
</evidence>
<dbReference type="PANTHER" id="PTHR24034:SF89">
    <property type="entry name" value="COMPLEMENT COMPONENT C1Q RECEPTOR"/>
    <property type="match status" value="1"/>
</dbReference>
<dbReference type="PROSITE" id="PS01186">
    <property type="entry name" value="EGF_2"/>
    <property type="match status" value="5"/>
</dbReference>
<feature type="region of interest" description="Disordered" evidence="16">
    <location>
        <begin position="1"/>
        <end position="33"/>
    </location>
</feature>
<dbReference type="CDD" id="cd00033">
    <property type="entry name" value="CCP"/>
    <property type="match status" value="3"/>
</dbReference>
<reference evidence="20" key="2">
    <citation type="journal article" date="2020" name="BMC">
        <title>Leishmania infection induces a limited differential gene expression in the sand fly midgut.</title>
        <authorList>
            <person name="Coutinho-Abreu I.V."/>
            <person name="Serafim T.D."/>
            <person name="Meneses C."/>
            <person name="Kamhawi S."/>
            <person name="Oliveira F."/>
            <person name="Valenzuela J.G."/>
        </authorList>
    </citation>
    <scope>NUCLEOTIDE SEQUENCE</scope>
    <source>
        <strain evidence="20">Jacobina</strain>
        <tissue evidence="20">Midgut</tissue>
    </source>
</reference>
<dbReference type="InterPro" id="IPR035976">
    <property type="entry name" value="Sushi/SCR/CCP_sf"/>
</dbReference>
<dbReference type="FunFam" id="2.10.25.10:FF:000005">
    <property type="entry name" value="Fibrillin 2"/>
    <property type="match status" value="1"/>
</dbReference>
<dbReference type="PROSITE" id="PS50923">
    <property type="entry name" value="SUSHI"/>
    <property type="match status" value="2"/>
</dbReference>
<keyword evidence="9" id="KW-1133">Transmembrane helix</keyword>
<feature type="domain" description="EGF-like" evidence="17">
    <location>
        <begin position="831"/>
        <end position="871"/>
    </location>
</feature>
<dbReference type="InterPro" id="IPR049883">
    <property type="entry name" value="NOTCH1_EGF-like"/>
</dbReference>
<feature type="domain" description="EGF-like" evidence="17">
    <location>
        <begin position="746"/>
        <end position="789"/>
    </location>
</feature>
<dbReference type="InterPro" id="IPR050751">
    <property type="entry name" value="ECM_structural_protein"/>
</dbReference>
<keyword evidence="11 15" id="KW-1015">Disulfide bond</keyword>
<evidence type="ECO:0000259" key="19">
    <source>
        <dbReference type="PROSITE" id="PS50923"/>
    </source>
</evidence>
<evidence type="ECO:0000313" key="20">
    <source>
        <dbReference type="EMBL" id="MBC1171801.1"/>
    </source>
</evidence>
<feature type="compositionally biased region" description="Low complexity" evidence="16">
    <location>
        <begin position="579"/>
        <end position="588"/>
    </location>
</feature>
<dbReference type="Gene3D" id="2.10.25.10">
    <property type="entry name" value="Laminin"/>
    <property type="match status" value="13"/>
</dbReference>
<dbReference type="SUPFAM" id="SSF57535">
    <property type="entry name" value="Complement control module/SCR domain"/>
    <property type="match status" value="3"/>
</dbReference>
<dbReference type="SMART" id="SM00181">
    <property type="entry name" value="EGF"/>
    <property type="match status" value="11"/>
</dbReference>
<reference evidence="21" key="3">
    <citation type="submission" date="2020-05" db="UniProtKB">
        <authorList>
            <consortium name="EnsemblMetazoa"/>
        </authorList>
    </citation>
    <scope>IDENTIFICATION</scope>
    <source>
        <strain evidence="21">Jacobina</strain>
    </source>
</reference>
<evidence type="ECO:0000256" key="2">
    <source>
        <dbReference type="ARBA" id="ARBA00004613"/>
    </source>
</evidence>
<dbReference type="GO" id="GO:0016020">
    <property type="term" value="C:membrane"/>
    <property type="evidence" value="ECO:0007669"/>
    <property type="project" value="UniProtKB-SubCell"/>
</dbReference>
<dbReference type="Pfam" id="PF07645">
    <property type="entry name" value="EGF_CA"/>
    <property type="match status" value="6"/>
</dbReference>
<dbReference type="InterPro" id="IPR003410">
    <property type="entry name" value="HYR_dom"/>
</dbReference>
<evidence type="ECO:0000256" key="3">
    <source>
        <dbReference type="ARBA" id="ARBA00022525"/>
    </source>
</evidence>
<evidence type="ECO:0000256" key="7">
    <source>
        <dbReference type="ARBA" id="ARBA00022729"/>
    </source>
</evidence>
<feature type="compositionally biased region" description="Basic and acidic residues" evidence="16">
    <location>
        <begin position="249"/>
        <end position="258"/>
    </location>
</feature>
<comment type="subcellular location">
    <subcellularLocation>
        <location evidence="1">Membrane</location>
        <topology evidence="1">Single-pass type I membrane protein</topology>
    </subcellularLocation>
    <subcellularLocation>
        <location evidence="2">Secreted</location>
    </subcellularLocation>
</comment>
<dbReference type="EMBL" id="AJWK01027862">
    <property type="status" value="NOT_ANNOTATED_CDS"/>
    <property type="molecule type" value="Genomic_DNA"/>
</dbReference>
<evidence type="ECO:0000256" key="9">
    <source>
        <dbReference type="ARBA" id="ARBA00022989"/>
    </source>
</evidence>
<dbReference type="EMBL" id="AJWK01027859">
    <property type="status" value="NOT_ANNOTATED_CDS"/>
    <property type="molecule type" value="Genomic_DNA"/>
</dbReference>
<evidence type="ECO:0000313" key="22">
    <source>
        <dbReference type="Proteomes" id="UP000092461"/>
    </source>
</evidence>
<dbReference type="VEuPathDB" id="VectorBase:LLONM1_009983"/>
<evidence type="ECO:0000256" key="15">
    <source>
        <dbReference type="PROSITE-ProRule" id="PRU00302"/>
    </source>
</evidence>
<dbReference type="PROSITE" id="PS50825">
    <property type="entry name" value="HYR"/>
    <property type="match status" value="1"/>
</dbReference>
<dbReference type="Pfam" id="PF12662">
    <property type="entry name" value="cEGF"/>
    <property type="match status" value="2"/>
</dbReference>
<keyword evidence="7" id="KW-0732">Signal</keyword>
<dbReference type="Pfam" id="PF00084">
    <property type="entry name" value="Sushi"/>
    <property type="match status" value="3"/>
</dbReference>
<feature type="disulfide bond" evidence="15">
    <location>
        <begin position="1035"/>
        <end position="1062"/>
    </location>
</feature>
<keyword evidence="10" id="KW-0472">Membrane</keyword>
<keyword evidence="6" id="KW-0812">Transmembrane</keyword>
<evidence type="ECO:0000256" key="16">
    <source>
        <dbReference type="SAM" id="MobiDB-lite"/>
    </source>
</evidence>
<feature type="domain" description="EGF-like" evidence="17">
    <location>
        <begin position="913"/>
        <end position="957"/>
    </location>
</feature>
<evidence type="ECO:0000313" key="21">
    <source>
        <dbReference type="EnsemblMetazoa" id="LLOJ008262-PA"/>
    </source>
</evidence>
<dbReference type="SUPFAM" id="SSF57184">
    <property type="entry name" value="Growth factor receptor domain"/>
    <property type="match status" value="3"/>
</dbReference>
<dbReference type="EMBL" id="GITU01003098">
    <property type="protein sequence ID" value="MBC1171801.1"/>
    <property type="molecule type" value="Transcribed_RNA"/>
</dbReference>
<dbReference type="Gene3D" id="2.10.70.10">
    <property type="entry name" value="Complement Module, domain 1"/>
    <property type="match status" value="3"/>
</dbReference>
<dbReference type="InterPro" id="IPR009030">
    <property type="entry name" value="Growth_fac_rcpt_cys_sf"/>
</dbReference>
<evidence type="ECO:0000256" key="11">
    <source>
        <dbReference type="ARBA" id="ARBA00023157"/>
    </source>
</evidence>
<keyword evidence="13" id="KW-0325">Glycoprotein</keyword>
<feature type="compositionally biased region" description="Basic and acidic residues" evidence="16">
    <location>
        <begin position="285"/>
        <end position="298"/>
    </location>
</feature>
<feature type="compositionally biased region" description="Pro residues" evidence="16">
    <location>
        <begin position="310"/>
        <end position="321"/>
    </location>
</feature>
<dbReference type="EMBL" id="AJWK01027861">
    <property type="status" value="NOT_ANNOTATED_CDS"/>
    <property type="molecule type" value="Genomic_DNA"/>
</dbReference>
<dbReference type="GO" id="GO:0005509">
    <property type="term" value="F:calcium ion binding"/>
    <property type="evidence" value="ECO:0007669"/>
    <property type="project" value="InterPro"/>
</dbReference>
<dbReference type="PROSITE" id="PS01187">
    <property type="entry name" value="EGF_CA"/>
    <property type="match status" value="4"/>
</dbReference>
<dbReference type="SUPFAM" id="SSF57196">
    <property type="entry name" value="EGF/Laminin"/>
    <property type="match status" value="2"/>
</dbReference>
<feature type="region of interest" description="Disordered" evidence="16">
    <location>
        <begin position="246"/>
        <end position="328"/>
    </location>
</feature>
<reference evidence="22" key="1">
    <citation type="submission" date="2012-05" db="EMBL/GenBank/DDBJ databases">
        <title>Whole Genome Assembly of Lutzomyia longipalpis.</title>
        <authorList>
            <person name="Richards S."/>
            <person name="Qu C."/>
            <person name="Dillon R."/>
            <person name="Worley K."/>
            <person name="Scherer S."/>
            <person name="Batterton M."/>
            <person name="Taylor A."/>
            <person name="Hawes A."/>
            <person name="Hernandez B."/>
            <person name="Kovar C."/>
            <person name="Mandapat C."/>
            <person name="Pham C."/>
            <person name="Qu C."/>
            <person name="Jing C."/>
            <person name="Bess C."/>
            <person name="Bandaranaike D."/>
            <person name="Ngo D."/>
            <person name="Ongeri F."/>
            <person name="Arias F."/>
            <person name="Lara F."/>
            <person name="Weissenberger G."/>
            <person name="Kamau G."/>
            <person name="Han H."/>
            <person name="Shen H."/>
            <person name="Dinh H."/>
            <person name="Khalil I."/>
            <person name="Jones J."/>
            <person name="Shafer J."/>
            <person name="Jayaseelan J."/>
            <person name="Quiroz J."/>
            <person name="Blankenburg K."/>
            <person name="Nguyen L."/>
            <person name="Jackson L."/>
            <person name="Francisco L."/>
            <person name="Tang L.-Y."/>
            <person name="Pu L.-L."/>
            <person name="Perales L."/>
            <person name="Lorensuhewa L."/>
            <person name="Munidasa M."/>
            <person name="Coyle M."/>
            <person name="Taylor M."/>
            <person name="Puazo M."/>
            <person name="Firestine M."/>
            <person name="Scheel M."/>
            <person name="Javaid M."/>
            <person name="Wang M."/>
            <person name="Li M."/>
            <person name="Tabassum N."/>
            <person name="Saada N."/>
            <person name="Osuji N."/>
            <person name="Aqrawi P."/>
            <person name="Fu Q."/>
            <person name="Thornton R."/>
            <person name="Raj R."/>
            <person name="Goodspeed R."/>
            <person name="Mata R."/>
            <person name="Najjar R."/>
            <person name="Gubbala S."/>
            <person name="Lee S."/>
            <person name="Denson S."/>
            <person name="Patil S."/>
            <person name="Macmil S."/>
            <person name="Qi S."/>
            <person name="Matskevitch T."/>
            <person name="Palculict T."/>
            <person name="Mathew T."/>
            <person name="Vee V."/>
            <person name="Velamala V."/>
            <person name="Korchina V."/>
            <person name="Cai W."/>
            <person name="Liu W."/>
            <person name="Dai W."/>
            <person name="Zou X."/>
            <person name="Zhu Y."/>
            <person name="Zhang Y."/>
            <person name="Wu Y.-Q."/>
            <person name="Xin Y."/>
            <person name="Nazarath L."/>
            <person name="Kovar C."/>
            <person name="Han Y."/>
            <person name="Muzny D."/>
            <person name="Gibbs R."/>
        </authorList>
    </citation>
    <scope>NUCLEOTIDE SEQUENCE [LARGE SCALE GENOMIC DNA]</scope>
    <source>
        <strain evidence="22">Jacobina</strain>
    </source>
</reference>
<evidence type="ECO:0000259" key="17">
    <source>
        <dbReference type="PROSITE" id="PS50026"/>
    </source>
</evidence>
<dbReference type="Proteomes" id="UP000092461">
    <property type="component" value="Unassembled WGS sequence"/>
</dbReference>
<dbReference type="FunFam" id="2.10.25.10:FF:000014">
    <property type="entry name" value="Latent-transforming growth factor beta-binding protein 3"/>
    <property type="match status" value="1"/>
</dbReference>
<keyword evidence="4 14" id="KW-0245">EGF-like domain</keyword>
<evidence type="ECO:0000256" key="14">
    <source>
        <dbReference type="PROSITE-ProRule" id="PRU00076"/>
    </source>
</evidence>
<sequence length="1293" mass="142636">MSPRHHLPDNVNGQYFDCEQPPPVEHASSTLSVDDAEDSVAARYTCDPGFELQGQPDLFCDLDTDEWQGQLPTCRPSDDARASEGATGDHQQQRKRLRNQNIQEETAVDDDLASQLDLSCMGGQSAVKPPNIENAYVNIQEETAVDDDLASQLDLSCMGGQSAVKPPNIENAYVVKFNRRRKGDNIFLVAFYECEDYHELKDPHVDRMYCSRQAWVGTKPECVYVEDGEDGEDDYDDTRYDDEISQEIHSNEAIHPEDVVEEGEEEEYDYEHENQEIAEEVQPPEQHEVVTESHRIEEETPSPSTAAPSTEPPAPTEPPYIQPTTPFDPSCGPDRGGCDHECRRVRLDHGHESHVECSCFPGYELNVRDGRTCNDIDECAIRNGGCEQHCRNVAGSFECFCEEGLQIDTANGRSCIDINECLDETIAAQCPYGCENVHGSYRCLEPPTTTTTEAASLPVSVSPEYEERPQEGEDPLRGDHRREEDEYEGPDEDDIYGEYEERNNEVEGVHPEQAPPQEHACPEGFNRNAQGECEDINECEDLHQGGRCPYGCVNVEGSYYCADPPPPTTTEAVAPVVEASEASEVTSEQTTPAPPSPCGDGFRRNSDGYCEDIDECQESHTGCDFCKNVHGGFECYCPPGYEMGADEKTCNDINECEIYGQGSEGSSVLCSHLCENTPGSFACLCPEDYHLDYDRRTCVKDSCADLAASGKTLCSHSCIDNGDGHYTCQCPPGFSLSSDQKTCIETVDPCSGHAACHPGRCFPVEDYSGSHSFRCDCPAGYTEKHQRCLDVDECASGSVSCTHGCRNTEGGYQCVCPAGFELAEDGATCLDQDECLGENPCGSLRCVNTLGSYKCVCPEGQELHSDGLTCTSADPCAQDNGGCSHQCNSHSGVVFCSCPGGFELGSDGKTCRDVDECASPTRGGCDSSNGACVNSAGSYSCLCRPGFELSADNHTCRSLNPCDSAGCGHYCDVNDRGEPTCSCRIGFKLDRDRKSCLEIRDLCPPIKAPQYGEMRCSRPRHPTQYFYRTRCSIWCQKGYKLDGASVRTCNGTGMWDAEEPTCVPRACPRLPRPQFGTIFPTSCMLNGSATGDRCLIHCFPGFKPAGKRSALCDAQQNWTPTLEAENRVEIVRPFIRCPEDVTVVAPKGQTAFNIRLQRPQTNVDWWKYVDTHPEWAKHLEGTVPLGVTEITFRARSPNANLNEICRMKVTVKEQQPPEVTFCPESIAVQLEEGETFKAVFWKEPTFSSHSHLKQIYKSRQPGERFAPGVHFVTYVATDFEGMSSKCSFRIVVK</sequence>
<organism evidence="21 22">
    <name type="scientific">Lutzomyia longipalpis</name>
    <name type="common">Sand fly</name>
    <dbReference type="NCBI Taxonomy" id="7200"/>
    <lineage>
        <taxon>Eukaryota</taxon>
        <taxon>Metazoa</taxon>
        <taxon>Ecdysozoa</taxon>
        <taxon>Arthropoda</taxon>
        <taxon>Hexapoda</taxon>
        <taxon>Insecta</taxon>
        <taxon>Pterygota</taxon>
        <taxon>Neoptera</taxon>
        <taxon>Endopterygota</taxon>
        <taxon>Diptera</taxon>
        <taxon>Nematocera</taxon>
        <taxon>Psychodoidea</taxon>
        <taxon>Psychodidae</taxon>
        <taxon>Lutzomyia</taxon>
        <taxon>Lutzomyia</taxon>
    </lineage>
</organism>
<proteinExistence type="predicted"/>
<keyword evidence="15" id="KW-0768">Sushi</keyword>
<feature type="region of interest" description="Disordered" evidence="16">
    <location>
        <begin position="504"/>
        <end position="523"/>
    </location>
</feature>
<accession>A0A1B0CTR2</accession>
<dbReference type="PANTHER" id="PTHR24034">
    <property type="entry name" value="EGF-LIKE DOMAIN-CONTAINING PROTEIN"/>
    <property type="match status" value="1"/>
</dbReference>
<evidence type="ECO:0000256" key="13">
    <source>
        <dbReference type="ARBA" id="ARBA00023180"/>
    </source>
</evidence>
<dbReference type="PROSITE" id="PS00010">
    <property type="entry name" value="ASX_HYDROXYL"/>
    <property type="match status" value="4"/>
</dbReference>
<dbReference type="EMBL" id="AJWK01027857">
    <property type="status" value="NOT_ANNOTATED_CDS"/>
    <property type="molecule type" value="Genomic_DNA"/>
</dbReference>
<feature type="domain" description="Sushi" evidence="19">
    <location>
        <begin position="1014"/>
        <end position="1064"/>
    </location>
</feature>
<evidence type="ECO:0000256" key="12">
    <source>
        <dbReference type="ARBA" id="ARBA00023170"/>
    </source>
</evidence>
<feature type="region of interest" description="Disordered" evidence="16">
    <location>
        <begin position="70"/>
        <end position="108"/>
    </location>
</feature>
<keyword evidence="5" id="KW-0254">Endocytosis</keyword>
<name>A0A1B0CTR2_LUTLO</name>
<feature type="domain" description="HYR" evidence="18">
    <location>
        <begin position="1212"/>
        <end position="1293"/>
    </location>
</feature>